<dbReference type="InterPro" id="IPR036412">
    <property type="entry name" value="HAD-like_sf"/>
</dbReference>
<comment type="caution">
    <text evidence="3">The sequence shown here is derived from an EMBL/GenBank/DDBJ whole genome shotgun (WGS) entry which is preliminary data.</text>
</comment>
<keyword evidence="4" id="KW-1185">Reference proteome</keyword>
<feature type="signal peptide" evidence="2">
    <location>
        <begin position="1"/>
        <end position="36"/>
    </location>
</feature>
<evidence type="ECO:0000256" key="1">
    <source>
        <dbReference type="ARBA" id="ARBA00022729"/>
    </source>
</evidence>
<name>A0ABV6A7N3_9PSEU</name>
<evidence type="ECO:0000256" key="2">
    <source>
        <dbReference type="SAM" id="SignalP"/>
    </source>
</evidence>
<dbReference type="PANTHER" id="PTHR31284:SF10">
    <property type="entry name" value="ACID PHOSPHATASE-LIKE PROTEIN"/>
    <property type="match status" value="1"/>
</dbReference>
<dbReference type="RefSeq" id="WP_377858981.1">
    <property type="nucleotide sequence ID" value="NZ_JBHLZU010000026.1"/>
</dbReference>
<dbReference type="Proteomes" id="UP001589693">
    <property type="component" value="Unassembled WGS sequence"/>
</dbReference>
<accession>A0ABV6A7N3</accession>
<reference evidence="3 4" key="1">
    <citation type="submission" date="2024-09" db="EMBL/GenBank/DDBJ databases">
        <authorList>
            <person name="Sun Q."/>
            <person name="Mori K."/>
        </authorList>
    </citation>
    <scope>NUCLEOTIDE SEQUENCE [LARGE SCALE GENOMIC DNA]</scope>
    <source>
        <strain evidence="3 4">TBRC 7907</strain>
    </source>
</reference>
<proteinExistence type="predicted"/>
<sequence>MASRTRGFTMLATTAALSGALLVGSTVLSGPDNADAAGKPKEPANIGQVKNDVKQYYGDYLDPSGKHHASSTSQWAKQTATEIASARRWLERKLLDGVKNPAIVLDIDDTSELTYGFEADRDFGFDQTAFDNAVNAGEFTAIEPTRELTQWASKHGVKVYFLTGRKENLRAGTVKSLHKNGFPEPKELFLKPLDKPLPWLPCGLTCNTVQYKAGTRAHLEAQGDTVLLSVGDQFSDLEGGHAERLVKLPNPMYYLP</sequence>
<organism evidence="3 4">
    <name type="scientific">Allokutzneria oryzae</name>
    <dbReference type="NCBI Taxonomy" id="1378989"/>
    <lineage>
        <taxon>Bacteria</taxon>
        <taxon>Bacillati</taxon>
        <taxon>Actinomycetota</taxon>
        <taxon>Actinomycetes</taxon>
        <taxon>Pseudonocardiales</taxon>
        <taxon>Pseudonocardiaceae</taxon>
        <taxon>Allokutzneria</taxon>
    </lineage>
</organism>
<keyword evidence="1 2" id="KW-0732">Signal</keyword>
<protein>
    <submittedName>
        <fullName evidence="3">HAD family acid phosphatase</fullName>
    </submittedName>
</protein>
<dbReference type="EMBL" id="JBHLZU010000026">
    <property type="protein sequence ID" value="MFB9907936.1"/>
    <property type="molecule type" value="Genomic_DNA"/>
</dbReference>
<evidence type="ECO:0000313" key="3">
    <source>
        <dbReference type="EMBL" id="MFB9907936.1"/>
    </source>
</evidence>
<dbReference type="InterPro" id="IPR005519">
    <property type="entry name" value="Acid_phosphat_B-like"/>
</dbReference>
<evidence type="ECO:0000313" key="4">
    <source>
        <dbReference type="Proteomes" id="UP001589693"/>
    </source>
</evidence>
<gene>
    <name evidence="3" type="ORF">ACFFQA_28715</name>
</gene>
<dbReference type="Gene3D" id="3.40.50.1000">
    <property type="entry name" value="HAD superfamily/HAD-like"/>
    <property type="match status" value="1"/>
</dbReference>
<dbReference type="SUPFAM" id="SSF56784">
    <property type="entry name" value="HAD-like"/>
    <property type="match status" value="1"/>
</dbReference>
<feature type="chain" id="PRO_5045218768" evidence="2">
    <location>
        <begin position="37"/>
        <end position="256"/>
    </location>
</feature>
<dbReference type="InterPro" id="IPR023214">
    <property type="entry name" value="HAD_sf"/>
</dbReference>
<dbReference type="PANTHER" id="PTHR31284">
    <property type="entry name" value="ACID PHOSPHATASE-LIKE PROTEIN"/>
    <property type="match status" value="1"/>
</dbReference>
<dbReference type="Pfam" id="PF03767">
    <property type="entry name" value="Acid_phosphat_B"/>
    <property type="match status" value="1"/>
</dbReference>